<feature type="domain" description="ABC transmembrane type-1" evidence="9">
    <location>
        <begin position="358"/>
        <end position="550"/>
    </location>
</feature>
<dbReference type="SUPFAM" id="SSF161098">
    <property type="entry name" value="MetI-like"/>
    <property type="match status" value="2"/>
</dbReference>
<dbReference type="GO" id="GO:0055085">
    <property type="term" value="P:transmembrane transport"/>
    <property type="evidence" value="ECO:0007669"/>
    <property type="project" value="InterPro"/>
</dbReference>
<keyword evidence="6 8" id="KW-1133">Transmembrane helix</keyword>
<dbReference type="Gene3D" id="1.10.3720.10">
    <property type="entry name" value="MetI-like"/>
    <property type="match status" value="2"/>
</dbReference>
<accession>A0A644WGJ3</accession>
<evidence type="ECO:0000256" key="4">
    <source>
        <dbReference type="ARBA" id="ARBA00022519"/>
    </source>
</evidence>
<feature type="transmembrane region" description="Helical" evidence="8">
    <location>
        <begin position="529"/>
        <end position="549"/>
    </location>
</feature>
<evidence type="ECO:0000313" key="10">
    <source>
        <dbReference type="EMBL" id="MPM02870.1"/>
    </source>
</evidence>
<feature type="transmembrane region" description="Helical" evidence="8">
    <location>
        <begin position="304"/>
        <end position="326"/>
    </location>
</feature>
<feature type="transmembrane region" description="Helical" evidence="8">
    <location>
        <begin position="67"/>
        <end position="85"/>
    </location>
</feature>
<keyword evidence="2" id="KW-0813">Transport</keyword>
<dbReference type="PROSITE" id="PS50928">
    <property type="entry name" value="ABC_TM1"/>
    <property type="match status" value="2"/>
</dbReference>
<dbReference type="EMBL" id="VSSQ01000904">
    <property type="protein sequence ID" value="MPM02870.1"/>
    <property type="molecule type" value="Genomic_DNA"/>
</dbReference>
<feature type="transmembrane region" description="Helical" evidence="8">
    <location>
        <begin position="12"/>
        <end position="33"/>
    </location>
</feature>
<sequence>MGVLKRKARLGGLETIGLLGLFALVIYPLAFLVRESFLWNGSFSLEAYRQILSERSNYSALGRTLKVGVMVTLAATLTGTGIAWLCSRSDMGGRRRIAALAVFPFMVPPFIGAFSWGQLLGPVGYLNKVFFALTGLEKPFFNLYSEAGIVLVMAIHLYPLAFMTMTKAFDQMDGALEEAARVAGSGWHRVIRDVTLPVLMPTIANSALLIFVAAISNFGVPAALGFSNGYFVLTTRIFDAVMNFSHKNHFSIAAALSILLAGVAGIALFTANLALRQRRYGIVGGKATLPSRVPLDKFHGWTTALVWVFISFIAAAPLVAMALTAVTNVYGLPATPANWSLKHFSYVLGKMPAAQRALKNSFILSVSSASLAVIFSGILAYVAAKSASTKRSAIEFVATLPYAIPGTVLALSMILAFNKPIFGFRLYDTLGIILLAYVARYFIFPMRSVLASLDRVSGDLEEAARVSGAGQWRRFKDIVLPVIKPGIVLGWFLVLIPTMHELTVSVLLWSVGNETLGVAVFTLQESGGIQSTAALALVTIALTSILRWISGKIGGKEREL</sequence>
<dbReference type="InterPro" id="IPR000515">
    <property type="entry name" value="MetI-like"/>
</dbReference>
<evidence type="ECO:0000256" key="3">
    <source>
        <dbReference type="ARBA" id="ARBA00022475"/>
    </source>
</evidence>
<dbReference type="Pfam" id="PF00528">
    <property type="entry name" value="BPD_transp_1"/>
    <property type="match status" value="2"/>
</dbReference>
<feature type="transmembrane region" description="Helical" evidence="8">
    <location>
        <begin position="362"/>
        <end position="384"/>
    </location>
</feature>
<evidence type="ECO:0000256" key="2">
    <source>
        <dbReference type="ARBA" id="ARBA00022448"/>
    </source>
</evidence>
<evidence type="ECO:0000256" key="7">
    <source>
        <dbReference type="ARBA" id="ARBA00023136"/>
    </source>
</evidence>
<evidence type="ECO:0000256" key="8">
    <source>
        <dbReference type="SAM" id="Phobius"/>
    </source>
</evidence>
<feature type="transmembrane region" description="Helical" evidence="8">
    <location>
        <begin position="97"/>
        <end position="120"/>
    </location>
</feature>
<name>A0A644WGJ3_9ZZZZ</name>
<dbReference type="PANTHER" id="PTHR43357:SF4">
    <property type="entry name" value="INNER MEMBRANE ABC TRANSPORTER PERMEASE PROTEIN YDCV"/>
    <property type="match status" value="1"/>
</dbReference>
<feature type="transmembrane region" description="Helical" evidence="8">
    <location>
        <begin position="396"/>
        <end position="418"/>
    </location>
</feature>
<feature type="transmembrane region" description="Helical" evidence="8">
    <location>
        <begin position="252"/>
        <end position="275"/>
    </location>
</feature>
<comment type="subcellular location">
    <subcellularLocation>
        <location evidence="1">Cell inner membrane</location>
        <topology evidence="1">Multi-pass membrane protein</topology>
    </subcellularLocation>
</comment>
<evidence type="ECO:0000256" key="6">
    <source>
        <dbReference type="ARBA" id="ARBA00022989"/>
    </source>
</evidence>
<comment type="caution">
    <text evidence="10">The sequence shown here is derived from an EMBL/GenBank/DDBJ whole genome shotgun (WGS) entry which is preliminary data.</text>
</comment>
<feature type="domain" description="ABC transmembrane type-1" evidence="9">
    <location>
        <begin position="61"/>
        <end position="271"/>
    </location>
</feature>
<reference evidence="10" key="1">
    <citation type="submission" date="2019-08" db="EMBL/GenBank/DDBJ databases">
        <authorList>
            <person name="Kucharzyk K."/>
            <person name="Murdoch R.W."/>
            <person name="Higgins S."/>
            <person name="Loffler F."/>
        </authorList>
    </citation>
    <scope>NUCLEOTIDE SEQUENCE</scope>
</reference>
<organism evidence="10">
    <name type="scientific">bioreactor metagenome</name>
    <dbReference type="NCBI Taxonomy" id="1076179"/>
    <lineage>
        <taxon>unclassified sequences</taxon>
        <taxon>metagenomes</taxon>
        <taxon>ecological metagenomes</taxon>
    </lineage>
</organism>
<feature type="transmembrane region" description="Helical" evidence="8">
    <location>
        <begin position="208"/>
        <end position="232"/>
    </location>
</feature>
<dbReference type="AlphaFoldDB" id="A0A644WGJ3"/>
<dbReference type="InterPro" id="IPR035906">
    <property type="entry name" value="MetI-like_sf"/>
</dbReference>
<keyword evidence="3" id="KW-1003">Cell membrane</keyword>
<gene>
    <name evidence="10" type="ORF">SDC9_49125</name>
</gene>
<feature type="transmembrane region" description="Helical" evidence="8">
    <location>
        <begin position="424"/>
        <end position="443"/>
    </location>
</feature>
<dbReference type="PANTHER" id="PTHR43357">
    <property type="entry name" value="INNER MEMBRANE ABC TRANSPORTER PERMEASE PROTEIN YDCV"/>
    <property type="match status" value="1"/>
</dbReference>
<proteinExistence type="predicted"/>
<feature type="transmembrane region" description="Helical" evidence="8">
    <location>
        <begin position="140"/>
        <end position="162"/>
    </location>
</feature>
<protein>
    <recommendedName>
        <fullName evidence="9">ABC transmembrane type-1 domain-containing protein</fullName>
    </recommendedName>
</protein>
<feature type="transmembrane region" description="Helical" evidence="8">
    <location>
        <begin position="486"/>
        <end position="509"/>
    </location>
</feature>
<keyword evidence="5 8" id="KW-0812">Transmembrane</keyword>
<keyword evidence="7 8" id="KW-0472">Membrane</keyword>
<dbReference type="GO" id="GO:0005886">
    <property type="term" value="C:plasma membrane"/>
    <property type="evidence" value="ECO:0007669"/>
    <property type="project" value="UniProtKB-SubCell"/>
</dbReference>
<dbReference type="CDD" id="cd06261">
    <property type="entry name" value="TM_PBP2"/>
    <property type="match status" value="2"/>
</dbReference>
<keyword evidence="4" id="KW-0997">Cell inner membrane</keyword>
<evidence type="ECO:0000256" key="5">
    <source>
        <dbReference type="ARBA" id="ARBA00022692"/>
    </source>
</evidence>
<evidence type="ECO:0000256" key="1">
    <source>
        <dbReference type="ARBA" id="ARBA00004429"/>
    </source>
</evidence>
<evidence type="ECO:0000259" key="9">
    <source>
        <dbReference type="PROSITE" id="PS50928"/>
    </source>
</evidence>